<proteinExistence type="predicted"/>
<feature type="compositionally biased region" description="Low complexity" evidence="1">
    <location>
        <begin position="7"/>
        <end position="42"/>
    </location>
</feature>
<name>A0A517KZA7_9PEZI</name>
<accession>A0A517KZA7</accession>
<feature type="compositionally biased region" description="Basic and acidic residues" evidence="1">
    <location>
        <begin position="806"/>
        <end position="823"/>
    </location>
</feature>
<dbReference type="Proteomes" id="UP000316270">
    <property type="component" value="Chromosome 2"/>
</dbReference>
<dbReference type="STRING" id="50376.A0A517KZA7"/>
<keyword evidence="3" id="KW-1185">Reference proteome</keyword>
<feature type="region of interest" description="Disordered" evidence="1">
    <location>
        <begin position="631"/>
        <end position="687"/>
    </location>
</feature>
<feature type="compositionally biased region" description="Pro residues" evidence="1">
    <location>
        <begin position="52"/>
        <end position="63"/>
    </location>
</feature>
<dbReference type="PANTHER" id="PTHR42064">
    <property type="entry name" value="YALI0F28677P"/>
    <property type="match status" value="1"/>
</dbReference>
<evidence type="ECO:0000256" key="1">
    <source>
        <dbReference type="SAM" id="MobiDB-lite"/>
    </source>
</evidence>
<evidence type="ECO:0000313" key="3">
    <source>
        <dbReference type="Proteomes" id="UP000316270"/>
    </source>
</evidence>
<protein>
    <submittedName>
        <fullName evidence="2">Uncharacterized protein</fullName>
    </submittedName>
</protein>
<feature type="region of interest" description="Disordered" evidence="1">
    <location>
        <begin position="1569"/>
        <end position="1591"/>
    </location>
</feature>
<feature type="compositionally biased region" description="Acidic residues" evidence="1">
    <location>
        <begin position="736"/>
        <end position="756"/>
    </location>
</feature>
<feature type="region of interest" description="Disordered" evidence="1">
    <location>
        <begin position="1286"/>
        <end position="1353"/>
    </location>
</feature>
<dbReference type="EMBL" id="CP042186">
    <property type="protein sequence ID" value="QDS68716.1"/>
    <property type="molecule type" value="Genomic_DNA"/>
</dbReference>
<gene>
    <name evidence="2" type="ORF">FKW77_003934</name>
</gene>
<feature type="region of interest" description="Disordered" evidence="1">
    <location>
        <begin position="1"/>
        <end position="106"/>
    </location>
</feature>
<evidence type="ECO:0000313" key="2">
    <source>
        <dbReference type="EMBL" id="QDS68716.1"/>
    </source>
</evidence>
<feature type="compositionally biased region" description="Basic and acidic residues" evidence="1">
    <location>
        <begin position="77"/>
        <end position="86"/>
    </location>
</feature>
<dbReference type="PANTHER" id="PTHR42064:SF1">
    <property type="entry name" value="YALI0F28677P"/>
    <property type="match status" value="1"/>
</dbReference>
<feature type="region of interest" description="Disordered" evidence="1">
    <location>
        <begin position="806"/>
        <end position="855"/>
    </location>
</feature>
<feature type="compositionally biased region" description="Basic and acidic residues" evidence="1">
    <location>
        <begin position="651"/>
        <end position="665"/>
    </location>
</feature>
<organism evidence="2 3">
    <name type="scientific">Venturia effusa</name>
    <dbReference type="NCBI Taxonomy" id="50376"/>
    <lineage>
        <taxon>Eukaryota</taxon>
        <taxon>Fungi</taxon>
        <taxon>Dikarya</taxon>
        <taxon>Ascomycota</taxon>
        <taxon>Pezizomycotina</taxon>
        <taxon>Dothideomycetes</taxon>
        <taxon>Pleosporomycetidae</taxon>
        <taxon>Venturiales</taxon>
        <taxon>Venturiaceae</taxon>
        <taxon>Venturia</taxon>
    </lineage>
</organism>
<feature type="region of interest" description="Disordered" evidence="1">
    <location>
        <begin position="1416"/>
        <end position="1443"/>
    </location>
</feature>
<feature type="compositionally biased region" description="Basic residues" evidence="1">
    <location>
        <begin position="1292"/>
        <end position="1303"/>
    </location>
</feature>
<feature type="compositionally biased region" description="Polar residues" evidence="1">
    <location>
        <begin position="1478"/>
        <end position="1491"/>
    </location>
</feature>
<feature type="compositionally biased region" description="Low complexity" evidence="1">
    <location>
        <begin position="636"/>
        <end position="648"/>
    </location>
</feature>
<feature type="compositionally biased region" description="Polar residues" evidence="1">
    <location>
        <begin position="1569"/>
        <end position="1585"/>
    </location>
</feature>
<sequence>MNKGQRSSSPRAPAYSSPPANSPTITQRSSRSASPSPSDSHGSSRRISSRPPSSPRSPSPRPQPSMMNNLGGESADGGDHELDTRRPTMPPTSMSAPVGHLPRLIPHDTSEYTAPELIANALPSTRTSLCELANLITKARYLEQRRCEFRIALHRRLVSSALSARLQHCGELAHRTLVDYFRNDDRKNFATLYNALHDVQSSCDATRRYALLEPELKSETPMPAKATTPPSYSTFMHEIPQKFRNEILAFIVAIRTDPNFLAACVASLTQSELISLASFRPASEPESIFPTAKSNAIAKKISFSAVPNPVERLLSFQRHDPLSALLYTCFANSAGPDSSEDRRRTDAWATTCARLITDARQGSDRLIKSVLDAWAGMRDWPAKANIELFLMEVLQDGQFLLEKTSLTEKELQYATEEFMDASVKKLFDVIDDEPSAGGMPEGVWEIGIAILKKLGKVKQWRTAAETVIIHRWFFAGFLSNALVFPESHDMMMGYHISTQARDKILRKVATAVLNQASSVFWIYSGKLGDAPPILPEVKSHMENLLVRLRHPRPNLQPVLLEAKEAPSPRENSDVNPFLVVSPADIVTLVNSLFPERRPASVHTEKDYSGRGLASSASSISGISIPFRATSTPGDGSSVLSMSVSSVTSDATSREPLLDSTEKSEETSQTVSFESSIPPKPVPTDEYGRRLRMACSEMKRLLGSEAIAGSGHPCAERWAVLFITQKGRGLKIRLQEDGDGENENDDDSPDTDSEDEAPGLGVDLENDYHQLKESVAKLLLTYELPLTLAPEHETKFFSLREAQSRQELKQRGLRRADPTNRIEDLAINPQPKQSPAPRIRISKPRSNSASDTEDIKGQRTSDLVVMLQAALHQCRTRNDYLNALLWHKTLERLHKLTSPSLTRNGYAPLLTYFARGPRDSIYKSLKATRKMESWFEWLKTSQNRYETNVKDMMLDFKTLRDKMWFRTAVLTSAGYEEARNLAVALKLMGQPTKIFDEKPAHKPRQPSRTTNNFLLRTETQVMDSIATVPDRAGPNKLVDEQVELTSKWLTGYGIENFCKGEERIHRFCLEIDKLVNKLVGESVIEAPVLWSSELFRRDKDILDSGRQKGDLWLTGVGTLSIAGDEEYEMHTGRPPPRSLDFVQSVSQQSLRSITTRASQQSFDSSSLRSSGSRGLNLMDAQDYFGAASPALSINPAITFWSPFQAGEDSASHTKDIRPTNSVATKNTVLLQKSTAVNQQKRRFLLDLKQTLTGLLLSDLGTLVFNRGSETDSWFSGDIGEECIQRKEAEERRRKQRLARKKSMRSLKSAASREQRASTLENVTRNDRDRPVNPTTANNQHLDHAHSVERSSNSDATASANHLALRKAGLLDFPFDAAYRKLLGKFSTHPNPFIKLHALYELEQLIVADLRSKSGRCIAPRRDTLPPVPQSPTLGAEPDLSSRDPTVHNVQAKNLGEAIANVENRRSYSMNAHPHHSSGRESPSGNRSPNRLPSTDMVVEVLQGLFRDAEIRPKTLFRDLQFIAAFVPASMLDRTERGKAFWDAGLAALGLKQDVCRCMVEIADDIVAENTQSRTANHGGTTPTPESQSRKKEWSMTDAAKMYIITAKEGDAAAERELAIFYLTHPDLLPRTLLPLSKPREIFKESLLNQKREDPERSDPMTMCVAHHWMELSKKGGDELATKYLRARDDMEKIP</sequence>
<dbReference type="OrthoDB" id="3548913at2759"/>
<feature type="region of interest" description="Disordered" evidence="1">
    <location>
        <begin position="731"/>
        <end position="761"/>
    </location>
</feature>
<feature type="region of interest" description="Disordered" evidence="1">
    <location>
        <begin position="1467"/>
        <end position="1491"/>
    </location>
</feature>
<reference evidence="2 3" key="1">
    <citation type="submission" date="2019-07" db="EMBL/GenBank/DDBJ databases">
        <title>Finished genome of Venturia effusa.</title>
        <authorList>
            <person name="Young C.A."/>
            <person name="Cox M.P."/>
            <person name="Ganley A.R.D."/>
            <person name="David W.J."/>
        </authorList>
    </citation>
    <scope>NUCLEOTIDE SEQUENCE [LARGE SCALE GENOMIC DNA]</scope>
    <source>
        <strain evidence="3">albino</strain>
    </source>
</reference>